<feature type="compositionally biased region" description="Polar residues" evidence="1">
    <location>
        <begin position="355"/>
        <end position="379"/>
    </location>
</feature>
<feature type="region of interest" description="Disordered" evidence="1">
    <location>
        <begin position="821"/>
        <end position="853"/>
    </location>
</feature>
<dbReference type="AlphaFoldDB" id="A0A6A3MBG6"/>
<feature type="compositionally biased region" description="Gly residues" evidence="1">
    <location>
        <begin position="179"/>
        <end position="192"/>
    </location>
</feature>
<dbReference type="Proteomes" id="UP000460718">
    <property type="component" value="Unassembled WGS sequence"/>
</dbReference>
<evidence type="ECO:0000313" key="3">
    <source>
        <dbReference type="Proteomes" id="UP000460718"/>
    </source>
</evidence>
<reference evidence="2 3" key="1">
    <citation type="submission" date="2018-09" db="EMBL/GenBank/DDBJ databases">
        <title>Genomic investigation of the strawberry pathogen Phytophthora fragariae indicates pathogenicity is determined by transcriptional variation in three key races.</title>
        <authorList>
            <person name="Adams T.M."/>
            <person name="Armitage A.D."/>
            <person name="Sobczyk M.K."/>
            <person name="Bates H.J."/>
            <person name="Dunwell J.M."/>
            <person name="Nellist C.F."/>
            <person name="Harrison R.J."/>
        </authorList>
    </citation>
    <scope>NUCLEOTIDE SEQUENCE [LARGE SCALE GENOMIC DNA]</scope>
    <source>
        <strain evidence="2 3">SCRP245</strain>
    </source>
</reference>
<feature type="compositionally biased region" description="Basic and acidic residues" evidence="1">
    <location>
        <begin position="642"/>
        <end position="661"/>
    </location>
</feature>
<feature type="region of interest" description="Disordered" evidence="1">
    <location>
        <begin position="615"/>
        <end position="672"/>
    </location>
</feature>
<protein>
    <submittedName>
        <fullName evidence="2">Uncharacterized protein</fullName>
    </submittedName>
</protein>
<sequence length="853" mass="90208">MASHGSGGDSDSYSDGPEESGYRDAFVSEVFIVDANPGEGGRSTPATATTTPGAPTEGTARGERGADAPPGDASQPDLTTPEGRGAVRDVLAGLWPAPATPAEDKAKVLTGTAVTRQLRVQVIKEEPRLISKACPYPSHKVVKGPDFKHKGRGVQVKTEQPQPLGQSSLASVQEHGQPTQGGQGQQGLGGYGPQLSDPYPGQPYGLSSQSTQQANPFATGATSTPTPTTQYNAPYGGTAYGVTTSAAPSVKMPQTAIASYGGISVANMQRAGFGFANPFSQLAGQAPPILPAPQQPQQPVWTGQTQPSPQPQAWQGQMGANVNSPSSAKVEPPQSSRSSLAGQQSYGGVPGYGSNGNPYVNSNEKQPQQNAGSGNGYSPRNSRACYMCKAMDHGVSDCPLMSMLRSMAGQNATGTTPVEGDGTGGGFSNTTYGVVVEFEGVLRDDGADNYAPNMYETTDLEVNTNGLEDEDYDDKRSAWGRDEYDYNETAPVSVVNPKFGGVLPTDDVGNWERSSIPGAVATDATSSANTGSAEDEGKRTDRSAERPPKALEEQGEGHTAPVVKEEVVRNESVAFDDDWDWEDCFRDEYVGSLGYGINPVKEKECDEVSTLPVEATSDGEDKMNGTTVEVGDTTCAGTPPGRDGENLVERSELAGEGKHSDDEDPADGALGTLSGDVEMVRAEVVAGVTDASPTAKPQVEEDRSKGAVRNAPPLNRLFTSEELDLLMEGETLGTSEEKEEYEKEFEERLYPLDVVELKLRMEKNAEQQQEFSLDEISSILNIPVETLARTRESSPGELSTPEYWLSWYRKTLAATEEARRANRNFQGAEPAGGKTGRVGAVSLTASDGRDVGG</sequence>
<feature type="compositionally biased region" description="Polar residues" evidence="1">
    <location>
        <begin position="300"/>
        <end position="346"/>
    </location>
</feature>
<feature type="region of interest" description="Disordered" evidence="1">
    <location>
        <begin position="1"/>
        <end position="83"/>
    </location>
</feature>
<feature type="compositionally biased region" description="Basic and acidic residues" evidence="1">
    <location>
        <begin position="535"/>
        <end position="556"/>
    </location>
</feature>
<dbReference type="EMBL" id="QXFW01000063">
    <property type="protein sequence ID" value="KAE9027230.1"/>
    <property type="molecule type" value="Genomic_DNA"/>
</dbReference>
<name>A0A6A3MBG6_9STRA</name>
<feature type="region of interest" description="Disordered" evidence="1">
    <location>
        <begin position="284"/>
        <end position="379"/>
    </location>
</feature>
<feature type="region of interest" description="Disordered" evidence="1">
    <location>
        <begin position="141"/>
        <end position="229"/>
    </location>
</feature>
<feature type="compositionally biased region" description="Polar residues" evidence="1">
    <location>
        <begin position="205"/>
        <end position="216"/>
    </location>
</feature>
<accession>A0A6A3MBG6</accession>
<feature type="compositionally biased region" description="Polar residues" evidence="1">
    <location>
        <begin position="523"/>
        <end position="532"/>
    </location>
</feature>
<feature type="compositionally biased region" description="Low complexity" evidence="1">
    <location>
        <begin position="218"/>
        <end position="229"/>
    </location>
</feature>
<gene>
    <name evidence="2" type="ORF">PF011_g2130</name>
</gene>
<feature type="compositionally biased region" description="Polar residues" evidence="1">
    <location>
        <begin position="157"/>
        <end position="171"/>
    </location>
</feature>
<feature type="compositionally biased region" description="Low complexity" evidence="1">
    <location>
        <begin position="42"/>
        <end position="59"/>
    </location>
</feature>
<comment type="caution">
    <text evidence="2">The sequence shown here is derived from an EMBL/GenBank/DDBJ whole genome shotgun (WGS) entry which is preliminary data.</text>
</comment>
<evidence type="ECO:0000256" key="1">
    <source>
        <dbReference type="SAM" id="MobiDB-lite"/>
    </source>
</evidence>
<proteinExistence type="predicted"/>
<feature type="region of interest" description="Disordered" evidence="1">
    <location>
        <begin position="691"/>
        <end position="711"/>
    </location>
</feature>
<evidence type="ECO:0000313" key="2">
    <source>
        <dbReference type="EMBL" id="KAE9027230.1"/>
    </source>
</evidence>
<organism evidence="2 3">
    <name type="scientific">Phytophthora fragariae</name>
    <dbReference type="NCBI Taxonomy" id="53985"/>
    <lineage>
        <taxon>Eukaryota</taxon>
        <taxon>Sar</taxon>
        <taxon>Stramenopiles</taxon>
        <taxon>Oomycota</taxon>
        <taxon>Peronosporomycetes</taxon>
        <taxon>Peronosporales</taxon>
        <taxon>Peronosporaceae</taxon>
        <taxon>Phytophthora</taxon>
    </lineage>
</organism>
<feature type="region of interest" description="Disordered" evidence="1">
    <location>
        <begin position="509"/>
        <end position="563"/>
    </location>
</feature>